<dbReference type="AlphaFoldDB" id="A0A9W9QGK6"/>
<evidence type="ECO:0000256" key="1">
    <source>
        <dbReference type="SAM" id="MobiDB-lite"/>
    </source>
</evidence>
<evidence type="ECO:0000313" key="3">
    <source>
        <dbReference type="Proteomes" id="UP001147746"/>
    </source>
</evidence>
<gene>
    <name evidence="2" type="ORF">N7476_001656</name>
</gene>
<dbReference type="Proteomes" id="UP001147746">
    <property type="component" value="Unassembled WGS sequence"/>
</dbReference>
<reference evidence="2" key="2">
    <citation type="journal article" date="2023" name="IMA Fungus">
        <title>Comparative genomic study of the Penicillium genus elucidates a diverse pangenome and 15 lateral gene transfer events.</title>
        <authorList>
            <person name="Petersen C."/>
            <person name="Sorensen T."/>
            <person name="Nielsen M.R."/>
            <person name="Sondergaard T.E."/>
            <person name="Sorensen J.L."/>
            <person name="Fitzpatrick D.A."/>
            <person name="Frisvad J.C."/>
            <person name="Nielsen K.L."/>
        </authorList>
    </citation>
    <scope>NUCLEOTIDE SEQUENCE</scope>
    <source>
        <strain evidence="2">IBT 21472</strain>
    </source>
</reference>
<name>A0A9W9QGK6_9EURO</name>
<feature type="region of interest" description="Disordered" evidence="1">
    <location>
        <begin position="1"/>
        <end position="64"/>
    </location>
</feature>
<dbReference type="OrthoDB" id="4179406at2759"/>
<protein>
    <submittedName>
        <fullName evidence="2">Uncharacterized protein</fullName>
    </submittedName>
</protein>
<evidence type="ECO:0000313" key="2">
    <source>
        <dbReference type="EMBL" id="KAJ5331873.1"/>
    </source>
</evidence>
<feature type="compositionally biased region" description="Low complexity" evidence="1">
    <location>
        <begin position="118"/>
        <end position="130"/>
    </location>
</feature>
<comment type="caution">
    <text evidence="2">The sequence shown here is derived from an EMBL/GenBank/DDBJ whole genome shotgun (WGS) entry which is preliminary data.</text>
</comment>
<dbReference type="EMBL" id="JAPZBO010000001">
    <property type="protein sequence ID" value="KAJ5331873.1"/>
    <property type="molecule type" value="Genomic_DNA"/>
</dbReference>
<keyword evidence="3" id="KW-1185">Reference proteome</keyword>
<feature type="compositionally biased region" description="Basic and acidic residues" evidence="1">
    <location>
        <begin position="27"/>
        <end position="36"/>
    </location>
</feature>
<organism evidence="2 3">
    <name type="scientific">Penicillium atrosanguineum</name>
    <dbReference type="NCBI Taxonomy" id="1132637"/>
    <lineage>
        <taxon>Eukaryota</taxon>
        <taxon>Fungi</taxon>
        <taxon>Dikarya</taxon>
        <taxon>Ascomycota</taxon>
        <taxon>Pezizomycotina</taxon>
        <taxon>Eurotiomycetes</taxon>
        <taxon>Eurotiomycetidae</taxon>
        <taxon>Eurotiales</taxon>
        <taxon>Aspergillaceae</taxon>
        <taxon>Penicillium</taxon>
    </lineage>
</organism>
<accession>A0A9W9QGK6</accession>
<sequence length="452" mass="49051">MAEPQTPDRSVLGESWVIASPTTSTTSKEKDPKIHDPANPTPLAKHKGRKDNTAGSTESLSSSSWTLAGPELIMPSICEMPISEASWVAPVHSNDHSGMRKRRKVSPESTPQKEKQNPSTRSSTAKSTSKASKRKSPSFKSRLAKICTTVLRMTINSLLIAGILHFLVLPELIQQSQPFFCNYPIIKSTYPDSCIHLVPRPLSPSTPITTPENTLTTAQTNLESIFTTTLSTLTPLTHILQESTNMLSDLHQTLQSTHADVRNALDLEFTGSDAALRAATWEFDSLRADLRSAIESLLSSPPPEAGPPSIARDTRLAAQFHRRAQYLDRLRSQLKTKADSLVTRFSTLDDHLEAVDGIVARERKAALAGGNGHGNENGNGNGGIQYMLNSLSGYAFGARSSSGQGEKSGDDAPRPTLALLRLAATHHRPVADEVSRLAQQLGEQRARSGSTW</sequence>
<proteinExistence type="predicted"/>
<reference evidence="2" key="1">
    <citation type="submission" date="2022-12" db="EMBL/GenBank/DDBJ databases">
        <authorList>
            <person name="Petersen C."/>
        </authorList>
    </citation>
    <scope>NUCLEOTIDE SEQUENCE</scope>
    <source>
        <strain evidence="2">IBT 21472</strain>
    </source>
</reference>
<feature type="region of interest" description="Disordered" evidence="1">
    <location>
        <begin position="92"/>
        <end position="136"/>
    </location>
</feature>